<name>A0A8J8NYP8_HALGN</name>
<organism evidence="1 2">
    <name type="scientific">Halteria grandinella</name>
    <dbReference type="NCBI Taxonomy" id="5974"/>
    <lineage>
        <taxon>Eukaryota</taxon>
        <taxon>Sar</taxon>
        <taxon>Alveolata</taxon>
        <taxon>Ciliophora</taxon>
        <taxon>Intramacronucleata</taxon>
        <taxon>Spirotrichea</taxon>
        <taxon>Stichotrichia</taxon>
        <taxon>Sporadotrichida</taxon>
        <taxon>Halteriidae</taxon>
        <taxon>Halteria</taxon>
    </lineage>
</organism>
<dbReference type="SMART" id="SM00261">
    <property type="entry name" value="FU"/>
    <property type="match status" value="2"/>
</dbReference>
<proteinExistence type="predicted"/>
<dbReference type="CDD" id="cd00064">
    <property type="entry name" value="FU"/>
    <property type="match status" value="1"/>
</dbReference>
<comment type="caution">
    <text evidence="1">The sequence shown here is derived from an EMBL/GenBank/DDBJ whole genome shotgun (WGS) entry which is preliminary data.</text>
</comment>
<accession>A0A8J8NYP8</accession>
<dbReference type="EMBL" id="RRYP01003159">
    <property type="protein sequence ID" value="TNV84083.1"/>
    <property type="molecule type" value="Genomic_DNA"/>
</dbReference>
<evidence type="ECO:0000313" key="2">
    <source>
        <dbReference type="Proteomes" id="UP000785679"/>
    </source>
</evidence>
<dbReference type="Proteomes" id="UP000785679">
    <property type="component" value="Unassembled WGS sequence"/>
</dbReference>
<dbReference type="InterPro" id="IPR006212">
    <property type="entry name" value="Furin_repeat"/>
</dbReference>
<protein>
    <submittedName>
        <fullName evidence="1">Uncharacterized protein</fullName>
    </submittedName>
</protein>
<keyword evidence="2" id="KW-1185">Reference proteome</keyword>
<dbReference type="OrthoDB" id="300641at2759"/>
<sequence length="796" mass="91606">MNHLEGAYTCEDLGDFAYKSKFTLQNYCQSCRGVMPGCRVCKSKTTNAVEAYQQECTACDSGMYLAFYYYLSPSLKVFTANTCVPDCPTYRSDMVNNPELMRCEYLGHLCLIGNYTHGCLKSRKEGELTRIVNAADQETKYLQFQEWTAKHLEFYPDFKQAVAIRKDDYNPLERAADQNTINQCWKQYKTGNTRTYQVCDYCAIGYYPQSVIVETILQIFSPTVNVTNEILQYNCVQRCRDGKFVQTYTAKANSSTTFFGIERMECADCDSSCYQCIGEGPDMCTSCKAGNQLQFTNPELQIGYCVPFKKPPTTLIELFVTGGDRVRERESEFHFVGILQAMRFAYGAHRKYGAYTIVVYLRQNVSHYVLQRDLIEIQGLLIDDQNLIGQNYSLYILPEGCSVKDISACDSKATLFNKVGGHLKFYSPFGGTLTIKNLIIDSIDSVLDLRDEIEFRGTQDCLNSQATCCTIDDKSTLFTCRNPNDKNLHHQPRFHKFNACFQKPIGGSLIQMMIFDEGHQYDPDNSPSQNLSTVLVDGCDFKHFFYEMNSLVSLPYSPDRDYAKYIKPRFNVTLSGNSFDKFSMCGSIIAKQEPLKVMDSYLYNFYQFENEGYIYYHMQRMLASQSYFERYSALHIVRNETLLFTSYRMETEEGVPPAIHGDPWDYDEALPKLNDQVPLSSPPRADGRVINYQNFVLLSRNSVKGMNFLKRKGTDKDLQSLREEQSLVRVNREELRIQGFILDMYSNFTDSKVIIEDNNFTQIIQEIGHKMPYKDEYSYCRDIDVPQFGSKYLIDQ</sequence>
<evidence type="ECO:0000313" key="1">
    <source>
        <dbReference type="EMBL" id="TNV84083.1"/>
    </source>
</evidence>
<dbReference type="SUPFAM" id="SSF57184">
    <property type="entry name" value="Growth factor receptor domain"/>
    <property type="match status" value="1"/>
</dbReference>
<gene>
    <name evidence="1" type="ORF">FGO68_gene6227</name>
</gene>
<dbReference type="InterPro" id="IPR009030">
    <property type="entry name" value="Growth_fac_rcpt_cys_sf"/>
</dbReference>
<dbReference type="AlphaFoldDB" id="A0A8J8NYP8"/>
<reference evidence="1" key="1">
    <citation type="submission" date="2019-06" db="EMBL/GenBank/DDBJ databases">
        <authorList>
            <person name="Zheng W."/>
        </authorList>
    </citation>
    <scope>NUCLEOTIDE SEQUENCE</scope>
    <source>
        <strain evidence="1">QDHG01</strain>
    </source>
</reference>